<feature type="transmembrane region" description="Helical" evidence="1">
    <location>
        <begin position="36"/>
        <end position="55"/>
    </location>
</feature>
<reference evidence="3" key="1">
    <citation type="submission" date="2019-07" db="EMBL/GenBank/DDBJ databases">
        <title>Helicobacter labacensis sp. nov., Helicobacter mehlei sp. nov. and Helicobacter vulpis sp. nov., isolated from gastric mucosa of red fox (Vulpis vulpis).</title>
        <authorList>
            <person name="Papic B."/>
        </authorList>
    </citation>
    <scope>NUCLEOTIDE SEQUENCE [LARGE SCALE GENOMIC DNA]</scope>
    <source>
        <strain evidence="3">L8b</strain>
    </source>
</reference>
<dbReference type="AlphaFoldDB" id="A0A553UX34"/>
<protein>
    <recommendedName>
        <fullName evidence="4">50S ribosomal protein L22</fullName>
    </recommendedName>
</protein>
<dbReference type="EMBL" id="VKGC01000007">
    <property type="protein sequence ID" value="TSA84764.1"/>
    <property type="molecule type" value="Genomic_DNA"/>
</dbReference>
<evidence type="ECO:0000256" key="1">
    <source>
        <dbReference type="SAM" id="Phobius"/>
    </source>
</evidence>
<keyword evidence="1" id="KW-0472">Membrane</keyword>
<dbReference type="OrthoDB" id="5334020at2"/>
<reference evidence="2 3" key="2">
    <citation type="submission" date="2019-07" db="EMBL/GenBank/DDBJ databases">
        <title>Helicobacter labacensis sp. nov., Helicobacter mehlei sp. nov. and Helicobacter vulpis sp. nov., isolated from gastric mucosa of red fox (Vulpis vulpis).</title>
        <authorList>
            <person name="Kusar D."/>
            <person name="Gruntar I."/>
            <person name="Pate M."/>
            <person name="Zajc U."/>
            <person name="Ocepek M."/>
        </authorList>
    </citation>
    <scope>NUCLEOTIDE SEQUENCE [LARGE SCALE GENOMIC DNA]</scope>
    <source>
        <strain evidence="2 3">L8b</strain>
    </source>
</reference>
<dbReference type="RefSeq" id="WP_120947351.1">
    <property type="nucleotide sequence ID" value="NZ_QXQP01000009.1"/>
</dbReference>
<proteinExistence type="predicted"/>
<keyword evidence="1" id="KW-0812">Transmembrane</keyword>
<evidence type="ECO:0000313" key="2">
    <source>
        <dbReference type="EMBL" id="TSA84764.1"/>
    </source>
</evidence>
<keyword evidence="1" id="KW-1133">Transmembrane helix</keyword>
<accession>A0A553UX34</accession>
<gene>
    <name evidence="2" type="ORF">FNE76_04140</name>
</gene>
<organism evidence="2 3">
    <name type="scientific">Helicobacter mehlei</name>
    <dbReference type="NCBI Taxonomy" id="2316080"/>
    <lineage>
        <taxon>Bacteria</taxon>
        <taxon>Pseudomonadati</taxon>
        <taxon>Campylobacterota</taxon>
        <taxon>Epsilonproteobacteria</taxon>
        <taxon>Campylobacterales</taxon>
        <taxon>Helicobacteraceae</taxon>
        <taxon>Helicobacter</taxon>
    </lineage>
</organism>
<name>A0A553UX34_9HELI</name>
<dbReference type="Proteomes" id="UP000319322">
    <property type="component" value="Unassembled WGS sequence"/>
</dbReference>
<sequence length="206" mass="23903">MGIKENLKQVQEEFRGDEKLLESAFRLEKLYHKYKYVLLVVVVGVVLWVVYTKFLEYKQEKKNQEITAVYNEVLQNPNNVAVLDRLKTTSQELYDLYTYAQALKSQDAQALLRLKNSPNSLVRSLATYYYASYQKDLKTLQTLNLPKMQDLIALQKAYLLYQEHKQPQEVQKVLNVIDPTSSLYQIVSILKHYPAHGVQGASKVNP</sequence>
<reference evidence="2 3" key="3">
    <citation type="submission" date="2019-07" db="EMBL/GenBank/DDBJ databases">
        <authorList>
            <person name="Papic B."/>
        </authorList>
    </citation>
    <scope>NUCLEOTIDE SEQUENCE [LARGE SCALE GENOMIC DNA]</scope>
    <source>
        <strain evidence="2 3">L8b</strain>
    </source>
</reference>
<evidence type="ECO:0000313" key="3">
    <source>
        <dbReference type="Proteomes" id="UP000319322"/>
    </source>
</evidence>
<comment type="caution">
    <text evidence="2">The sequence shown here is derived from an EMBL/GenBank/DDBJ whole genome shotgun (WGS) entry which is preliminary data.</text>
</comment>
<keyword evidence="3" id="KW-1185">Reference proteome</keyword>
<evidence type="ECO:0008006" key="4">
    <source>
        <dbReference type="Google" id="ProtNLM"/>
    </source>
</evidence>